<dbReference type="OrthoDB" id="583592at2"/>
<dbReference type="Pfam" id="PF03372">
    <property type="entry name" value="Exo_endo_phos"/>
    <property type="match status" value="1"/>
</dbReference>
<dbReference type="GO" id="GO:0000175">
    <property type="term" value="F:3'-5'-RNA exonuclease activity"/>
    <property type="evidence" value="ECO:0007669"/>
    <property type="project" value="TreeGrafter"/>
</dbReference>
<keyword evidence="1" id="KW-0732">Signal</keyword>
<name>A0A3A6R311_9VIBR</name>
<dbReference type="CDD" id="cd09083">
    <property type="entry name" value="EEP-1"/>
    <property type="match status" value="1"/>
</dbReference>
<dbReference type="Proteomes" id="UP000273252">
    <property type="component" value="Unassembled WGS sequence"/>
</dbReference>
<evidence type="ECO:0000313" key="3">
    <source>
        <dbReference type="EMBL" id="RJX75269.1"/>
    </source>
</evidence>
<evidence type="ECO:0000259" key="2">
    <source>
        <dbReference type="Pfam" id="PF03372"/>
    </source>
</evidence>
<evidence type="ECO:0000256" key="1">
    <source>
        <dbReference type="SAM" id="SignalP"/>
    </source>
</evidence>
<feature type="chain" id="PRO_5017338974" description="Endonuclease/exonuclease/phosphatase domain-containing protein" evidence="1">
    <location>
        <begin position="19"/>
        <end position="291"/>
    </location>
</feature>
<dbReference type="RefSeq" id="WP_120029025.1">
    <property type="nucleotide sequence ID" value="NZ_QVMU01000001.1"/>
</dbReference>
<proteinExistence type="predicted"/>
<comment type="caution">
    <text evidence="3">The sequence shown here is derived from an EMBL/GenBank/DDBJ whole genome shotgun (WGS) entry which is preliminary data.</text>
</comment>
<accession>A0A3A6R311</accession>
<protein>
    <recommendedName>
        <fullName evidence="2">Endonuclease/exonuclease/phosphatase domain-containing protein</fullName>
    </recommendedName>
</protein>
<dbReference type="PANTHER" id="PTHR12121">
    <property type="entry name" value="CARBON CATABOLITE REPRESSOR PROTEIN 4"/>
    <property type="match status" value="1"/>
</dbReference>
<feature type="domain" description="Endonuclease/exonuclease/phosphatase" evidence="2">
    <location>
        <begin position="24"/>
        <end position="279"/>
    </location>
</feature>
<dbReference type="Gene3D" id="3.60.10.10">
    <property type="entry name" value="Endonuclease/exonuclease/phosphatase"/>
    <property type="match status" value="1"/>
</dbReference>
<organism evidence="3 4">
    <name type="scientific">Vibrio sinensis</name>
    <dbReference type="NCBI Taxonomy" id="2302434"/>
    <lineage>
        <taxon>Bacteria</taxon>
        <taxon>Pseudomonadati</taxon>
        <taxon>Pseudomonadota</taxon>
        <taxon>Gammaproteobacteria</taxon>
        <taxon>Vibrionales</taxon>
        <taxon>Vibrionaceae</taxon>
        <taxon>Vibrio</taxon>
    </lineage>
</organism>
<dbReference type="InterPro" id="IPR005135">
    <property type="entry name" value="Endo/exonuclease/phosphatase"/>
</dbReference>
<keyword evidence="4" id="KW-1185">Reference proteome</keyword>
<dbReference type="PANTHER" id="PTHR12121:SF36">
    <property type="entry name" value="ENDONUCLEASE_EXONUCLEASE_PHOSPHATASE DOMAIN-CONTAINING PROTEIN"/>
    <property type="match status" value="1"/>
</dbReference>
<dbReference type="InterPro" id="IPR036691">
    <property type="entry name" value="Endo/exonu/phosph_ase_sf"/>
</dbReference>
<dbReference type="SUPFAM" id="SSF56219">
    <property type="entry name" value="DNase I-like"/>
    <property type="match status" value="1"/>
</dbReference>
<feature type="signal peptide" evidence="1">
    <location>
        <begin position="1"/>
        <end position="18"/>
    </location>
</feature>
<evidence type="ECO:0000313" key="4">
    <source>
        <dbReference type="Proteomes" id="UP000273252"/>
    </source>
</evidence>
<sequence>MKKLALMVSCVLCAPVIAADFNVMSFNVRNSKDSVAGSEYDGKNTWQNRKEIVTNIFADKEIDIAGLQEPFSDQIEYLARHLPQYSWEGVGRDDGNALGEAVPIFYLNDKYVKLAGGTFWLSETPQVVASVGWDAELTRITTWVRLEEINTGKRVLVFNAHFDHMGKLARQESAKLLSEKAKQITGGDGDAVIVLGDLNFERADTASYNAISTYYKDARVITKQPFNGVNGDANAVYTYHGYDNAKTEDIDYIFVNDKLAVNTFEYKNVIKDGIYASDHLVVMANLSFEDK</sequence>
<dbReference type="AlphaFoldDB" id="A0A3A6R311"/>
<dbReference type="EMBL" id="QVMU01000001">
    <property type="protein sequence ID" value="RJX75269.1"/>
    <property type="molecule type" value="Genomic_DNA"/>
</dbReference>
<dbReference type="InterPro" id="IPR050410">
    <property type="entry name" value="CCR4/nocturin_mRNA_transcr"/>
</dbReference>
<reference evidence="3 4" key="1">
    <citation type="submission" date="2018-08" db="EMBL/GenBank/DDBJ databases">
        <title>Vibrio isolated from the Eastern China Marginal Seas.</title>
        <authorList>
            <person name="Li Y."/>
        </authorList>
    </citation>
    <scope>NUCLEOTIDE SEQUENCE [LARGE SCALE GENOMIC DNA]</scope>
    <source>
        <strain evidence="3 4">BEI233</strain>
    </source>
</reference>
<gene>
    <name evidence="3" type="ORF">DZ860_00870</name>
</gene>